<dbReference type="InterPro" id="IPR027417">
    <property type="entry name" value="P-loop_NTPase"/>
</dbReference>
<feature type="compositionally biased region" description="Basic and acidic residues" evidence="1">
    <location>
        <begin position="28"/>
        <end position="39"/>
    </location>
</feature>
<feature type="domain" description="AAA+ ATPase" evidence="2">
    <location>
        <begin position="316"/>
        <end position="475"/>
    </location>
</feature>
<dbReference type="AlphaFoldDB" id="A0A6J4GZC7"/>
<dbReference type="PANTHER" id="PTHR37291:SF1">
    <property type="entry name" value="TYPE IV METHYL-DIRECTED RESTRICTION ENZYME ECOKMCRB SUBUNIT"/>
    <property type="match status" value="1"/>
</dbReference>
<dbReference type="PANTHER" id="PTHR37291">
    <property type="entry name" value="5-METHYLCYTOSINE-SPECIFIC RESTRICTION ENZYME B"/>
    <property type="match status" value="1"/>
</dbReference>
<dbReference type="CDD" id="cd00009">
    <property type="entry name" value="AAA"/>
    <property type="match status" value="1"/>
</dbReference>
<dbReference type="InterPro" id="IPR011704">
    <property type="entry name" value="ATPase_dyneun-rel_AAA"/>
</dbReference>
<dbReference type="GO" id="GO:0005524">
    <property type="term" value="F:ATP binding"/>
    <property type="evidence" value="ECO:0007669"/>
    <property type="project" value="InterPro"/>
</dbReference>
<dbReference type="SMART" id="SM00382">
    <property type="entry name" value="AAA"/>
    <property type="match status" value="1"/>
</dbReference>
<dbReference type="SUPFAM" id="SSF52540">
    <property type="entry name" value="P-loop containing nucleoside triphosphate hydrolases"/>
    <property type="match status" value="1"/>
</dbReference>
<evidence type="ECO:0000256" key="1">
    <source>
        <dbReference type="SAM" id="MobiDB-lite"/>
    </source>
</evidence>
<dbReference type="InterPro" id="IPR052934">
    <property type="entry name" value="Methyl-DNA_Rec/Restrict_Enz"/>
</dbReference>
<name>A0A6J4GZC7_9CHLR</name>
<evidence type="ECO:0000259" key="2">
    <source>
        <dbReference type="SMART" id="SM00382"/>
    </source>
</evidence>
<gene>
    <name evidence="3" type="ORF">AVDCRST_MAG77-2001</name>
</gene>
<evidence type="ECO:0000313" key="3">
    <source>
        <dbReference type="EMBL" id="CAA9210034.1"/>
    </source>
</evidence>
<dbReference type="Pfam" id="PF07728">
    <property type="entry name" value="AAA_5"/>
    <property type="match status" value="1"/>
</dbReference>
<dbReference type="Gene3D" id="3.40.50.300">
    <property type="entry name" value="P-loop containing nucleotide triphosphate hydrolases"/>
    <property type="match status" value="1"/>
</dbReference>
<sequence length="580" mass="64090">MESGESGVRTVRPWSRAGERYAGPSWPRAEERARGPRVRDRRTAYRTASADALETVARWDALIREAERIFTAPDFSERELHPVLDVAELLRRARGGALSRARRHTWRTHLQRALDAALEAGIPPPEGAGARLLEWCTTAPDDARETLRALWEDAGISPVDHVNLFLQVLPPTVAREPDTRLALASFLLSALDPTRYPPYEPAAIAAGYALSGSDAVPADDDGGTVYRHALDVLDRVVSEAAARGLPLRHRLHASAILRRFPPTSELRPHAAGIAEARADYHATDAAPQPATLAELAQSLFVEEAELAKVRRLLEDRGQCVFYGPPGTGKTYVARALARFLSVGDARVEVIQLHPSYAYEDFVEGYRPVVAADGSQASFQLVDGPLKRFAAAARSDPGHTYVLVVDELNRANVAKVFGELYYLLEYRDAAITLQYSAAPFALPRNLLVIGTMNSADRSIALVDLALRRRFYFIPFFPDEPPVAGLLRRWLGVTHPTLLWLADAVDRANALLGNRDAAIGPSYFLRSDLDESWIELIWEHSILPALAEQLSGDPRDLAEFQLLRLRQSRPASPTRGSRAARR</sequence>
<reference evidence="3" key="1">
    <citation type="submission" date="2020-02" db="EMBL/GenBank/DDBJ databases">
        <authorList>
            <person name="Meier V. D."/>
        </authorList>
    </citation>
    <scope>NUCLEOTIDE SEQUENCE</scope>
    <source>
        <strain evidence="3">AVDCRST_MAG77</strain>
    </source>
</reference>
<dbReference type="EMBL" id="CADCTC010000001">
    <property type="protein sequence ID" value="CAA9210034.1"/>
    <property type="molecule type" value="Genomic_DNA"/>
</dbReference>
<proteinExistence type="predicted"/>
<dbReference type="InterPro" id="IPR003593">
    <property type="entry name" value="AAA+_ATPase"/>
</dbReference>
<feature type="region of interest" description="Disordered" evidence="1">
    <location>
        <begin position="1"/>
        <end position="39"/>
    </location>
</feature>
<organism evidence="3">
    <name type="scientific">uncultured Chloroflexota bacterium</name>
    <dbReference type="NCBI Taxonomy" id="166587"/>
    <lineage>
        <taxon>Bacteria</taxon>
        <taxon>Bacillati</taxon>
        <taxon>Chloroflexota</taxon>
        <taxon>environmental samples</taxon>
    </lineage>
</organism>
<dbReference type="GO" id="GO:0016887">
    <property type="term" value="F:ATP hydrolysis activity"/>
    <property type="evidence" value="ECO:0007669"/>
    <property type="project" value="InterPro"/>
</dbReference>
<accession>A0A6J4GZC7</accession>
<protein>
    <recommendedName>
        <fullName evidence="2">AAA+ ATPase domain-containing protein</fullName>
    </recommendedName>
</protein>